<geneLocation type="plasmid" evidence="2 3">
    <name>pSmeSM11c</name>
</geneLocation>
<keyword evidence="1" id="KW-0812">Transmembrane</keyword>
<dbReference type="HOGENOM" id="CLU_146074_0_0_5"/>
<feature type="transmembrane region" description="Helical" evidence="1">
    <location>
        <begin position="54"/>
        <end position="75"/>
    </location>
</feature>
<gene>
    <name evidence="2" type="ordered locus">SM11_pC0199</name>
</gene>
<dbReference type="Pfam" id="PF16083">
    <property type="entry name" value="Phage_holin_3_3"/>
    <property type="match status" value="1"/>
</dbReference>
<keyword evidence="1" id="KW-1133">Transmembrane helix</keyword>
<dbReference type="Proteomes" id="UP000009045">
    <property type="component" value="Plasmid pSmeSM11c"/>
</dbReference>
<feature type="transmembrane region" description="Helical" evidence="1">
    <location>
        <begin position="12"/>
        <end position="33"/>
    </location>
</feature>
<dbReference type="PATRIC" id="fig|707241.3.peg.4195"/>
<sequence length="130" mass="13956">MSQKYSSLIELLNAWFGGAATTMIGAMVGRLMWHTNEVRKMRRKFFGKELLWEMPIAVGMAFIGEVFGVVVGAGATDGNGTHCCARLSRAARVRGAVHAVVCGETRQAKAERPERAIACGLSHGAFLCAA</sequence>
<protein>
    <submittedName>
        <fullName evidence="2">Uncharacterized protein</fullName>
    </submittedName>
</protein>
<dbReference type="InterPro" id="IPR032126">
    <property type="entry name" value="LydA_holin"/>
</dbReference>
<dbReference type="AlphaFoldDB" id="F7XBQ0"/>
<name>F7XBQ0_SINMM</name>
<keyword evidence="2" id="KW-0614">Plasmid</keyword>
<proteinExistence type="predicted"/>
<evidence type="ECO:0000313" key="3">
    <source>
        <dbReference type="Proteomes" id="UP000009045"/>
    </source>
</evidence>
<reference evidence="2 3" key="1">
    <citation type="journal article" date="2011" name="J. Biotechnol.">
        <title>The complete genome sequence of the dominant Sinorhizobium meliloti field isolate SM11 extends the S. meliloti pan-genome.</title>
        <authorList>
            <person name="Schneiker-Bekel S."/>
            <person name="Wibberg D."/>
            <person name="Bekel T."/>
            <person name="Blom J."/>
            <person name="Linke B."/>
            <person name="Neuweger H."/>
            <person name="Stiens M."/>
            <person name="Vorholter F.J."/>
            <person name="Weidner S."/>
            <person name="Goesmann A."/>
            <person name="Puhler A."/>
            <person name="Schluter A."/>
        </authorList>
    </citation>
    <scope>NUCLEOTIDE SEQUENCE [LARGE SCALE GENOMIC DNA]</scope>
    <source>
        <strain evidence="2 3">SM11</strain>
        <plasmid evidence="3">pSmeSM11c</plasmid>
    </source>
</reference>
<accession>F7XBQ0</accession>
<organism evidence="2 3">
    <name type="scientific">Sinorhizobium meliloti (strain SM11)</name>
    <dbReference type="NCBI Taxonomy" id="707241"/>
    <lineage>
        <taxon>Bacteria</taxon>
        <taxon>Pseudomonadati</taxon>
        <taxon>Pseudomonadota</taxon>
        <taxon>Alphaproteobacteria</taxon>
        <taxon>Hyphomicrobiales</taxon>
        <taxon>Rhizobiaceae</taxon>
        <taxon>Sinorhizobium/Ensifer group</taxon>
        <taxon>Sinorhizobium</taxon>
    </lineage>
</organism>
<dbReference type="EMBL" id="CP001831">
    <property type="protein sequence ID" value="AEH81271.1"/>
    <property type="molecule type" value="Genomic_DNA"/>
</dbReference>
<dbReference type="KEGG" id="smx:SM11_pC0199"/>
<evidence type="ECO:0000313" key="2">
    <source>
        <dbReference type="EMBL" id="AEH81271.1"/>
    </source>
</evidence>
<keyword evidence="1" id="KW-0472">Membrane</keyword>
<evidence type="ECO:0000256" key="1">
    <source>
        <dbReference type="SAM" id="Phobius"/>
    </source>
</evidence>